<comment type="caution">
    <text evidence="2">The sequence shown here is derived from an EMBL/GenBank/DDBJ whole genome shotgun (WGS) entry which is preliminary data.</text>
</comment>
<protein>
    <submittedName>
        <fullName evidence="2">Uncharacterized protein</fullName>
    </submittedName>
</protein>
<evidence type="ECO:0000256" key="1">
    <source>
        <dbReference type="SAM" id="MobiDB-lite"/>
    </source>
</evidence>
<feature type="region of interest" description="Disordered" evidence="1">
    <location>
        <begin position="99"/>
        <end position="124"/>
    </location>
</feature>
<accession>A0A1F6MDF7</accession>
<evidence type="ECO:0000313" key="2">
    <source>
        <dbReference type="EMBL" id="OGH69676.1"/>
    </source>
</evidence>
<sequence length="124" mass="13633">MIRISGPLAAIAVSTKQDLWDLFQKIAVPVIGTKKAKTGNKAILMTFKGPVEKMPAINLLVGWSGNRPQYYLDGEGDEAVAAELRDGSEPLPRLVIETPQPDESEFEPHKQPGGQTDEFVRFID</sequence>
<gene>
    <name evidence="2" type="ORF">A2754_01280</name>
</gene>
<reference evidence="2 3" key="1">
    <citation type="journal article" date="2016" name="Nat. Commun.">
        <title>Thousands of microbial genomes shed light on interconnected biogeochemical processes in an aquifer system.</title>
        <authorList>
            <person name="Anantharaman K."/>
            <person name="Brown C.T."/>
            <person name="Hug L.A."/>
            <person name="Sharon I."/>
            <person name="Castelle C.J."/>
            <person name="Probst A.J."/>
            <person name="Thomas B.C."/>
            <person name="Singh A."/>
            <person name="Wilkins M.J."/>
            <person name="Karaoz U."/>
            <person name="Brodie E.L."/>
            <person name="Williams K.H."/>
            <person name="Hubbard S.S."/>
            <person name="Banfield J.F."/>
        </authorList>
    </citation>
    <scope>NUCLEOTIDE SEQUENCE [LARGE SCALE GENOMIC DNA]</scope>
</reference>
<dbReference type="EMBL" id="MFPU01000028">
    <property type="protein sequence ID" value="OGH69676.1"/>
    <property type="molecule type" value="Genomic_DNA"/>
</dbReference>
<name>A0A1F6MDF7_9BACT</name>
<proteinExistence type="predicted"/>
<evidence type="ECO:0000313" key="3">
    <source>
        <dbReference type="Proteomes" id="UP000177953"/>
    </source>
</evidence>
<organism evidence="2 3">
    <name type="scientific">Candidatus Magasanikbacteria bacterium RIFCSPHIGHO2_01_FULL_47_8</name>
    <dbReference type="NCBI Taxonomy" id="1798673"/>
    <lineage>
        <taxon>Bacteria</taxon>
        <taxon>Candidatus Magasanikiibacteriota</taxon>
    </lineage>
</organism>
<dbReference type="AlphaFoldDB" id="A0A1F6MDF7"/>
<dbReference type="Proteomes" id="UP000177953">
    <property type="component" value="Unassembled WGS sequence"/>
</dbReference>